<dbReference type="EnsemblMetazoa" id="ASIC020086-RA">
    <property type="protein sequence ID" value="ASIC020086-PA"/>
    <property type="gene ID" value="ASIC020086"/>
</dbReference>
<evidence type="ECO:0000259" key="3">
    <source>
        <dbReference type="PROSITE" id="PS50800"/>
    </source>
</evidence>
<dbReference type="GO" id="GO:0003713">
    <property type="term" value="F:transcription coactivator activity"/>
    <property type="evidence" value="ECO:0007669"/>
    <property type="project" value="TreeGrafter"/>
</dbReference>
<dbReference type="PANTHER" id="PTHR22793:SF12">
    <property type="entry name" value="MYOCARDIN-RELATED TRANSCRIPTION FACTOR, ISOFORM H"/>
    <property type="match status" value="1"/>
</dbReference>
<dbReference type="InterPro" id="IPR003034">
    <property type="entry name" value="SAP_dom"/>
</dbReference>
<accession>A0A084WNX9</accession>
<evidence type="ECO:0000313" key="6">
    <source>
        <dbReference type="Proteomes" id="UP000030765"/>
    </source>
</evidence>
<dbReference type="Pfam" id="PF02037">
    <property type="entry name" value="SAP"/>
    <property type="match status" value="1"/>
</dbReference>
<feature type="compositionally biased region" description="Low complexity" evidence="2">
    <location>
        <begin position="202"/>
        <end position="217"/>
    </location>
</feature>
<feature type="coiled-coil region" evidence="1">
    <location>
        <begin position="306"/>
        <end position="333"/>
    </location>
</feature>
<dbReference type="STRING" id="74873.A0A084WNX9"/>
<reference evidence="5" key="2">
    <citation type="submission" date="2020-05" db="UniProtKB">
        <authorList>
            <consortium name="EnsemblMetazoa"/>
        </authorList>
    </citation>
    <scope>IDENTIFICATION</scope>
</reference>
<feature type="compositionally biased region" description="Low complexity" evidence="2">
    <location>
        <begin position="102"/>
        <end position="127"/>
    </location>
</feature>
<dbReference type="VEuPathDB" id="VectorBase:ASIC020086"/>
<dbReference type="SMART" id="SM00513">
    <property type="entry name" value="SAP"/>
    <property type="match status" value="1"/>
</dbReference>
<dbReference type="Gene3D" id="1.10.720.30">
    <property type="entry name" value="SAP domain"/>
    <property type="match status" value="1"/>
</dbReference>
<name>A0A084WNX9_ANOSI</name>
<dbReference type="PROSITE" id="PS50800">
    <property type="entry name" value="SAP"/>
    <property type="match status" value="1"/>
</dbReference>
<dbReference type="SUPFAM" id="SSF68906">
    <property type="entry name" value="SAP domain"/>
    <property type="match status" value="1"/>
</dbReference>
<dbReference type="EMBL" id="KE525360">
    <property type="protein sequence ID" value="KFB51923.1"/>
    <property type="molecule type" value="Genomic_DNA"/>
</dbReference>
<gene>
    <name evidence="4" type="ORF">ZHAS_00020086</name>
</gene>
<organism evidence="4">
    <name type="scientific">Anopheles sinensis</name>
    <name type="common">Mosquito</name>
    <dbReference type="NCBI Taxonomy" id="74873"/>
    <lineage>
        <taxon>Eukaryota</taxon>
        <taxon>Metazoa</taxon>
        <taxon>Ecdysozoa</taxon>
        <taxon>Arthropoda</taxon>
        <taxon>Hexapoda</taxon>
        <taxon>Insecta</taxon>
        <taxon>Pterygota</taxon>
        <taxon>Neoptera</taxon>
        <taxon>Endopterygota</taxon>
        <taxon>Diptera</taxon>
        <taxon>Nematocera</taxon>
        <taxon>Culicoidea</taxon>
        <taxon>Culicidae</taxon>
        <taxon>Anophelinae</taxon>
        <taxon>Anopheles</taxon>
    </lineage>
</organism>
<evidence type="ECO:0000256" key="2">
    <source>
        <dbReference type="SAM" id="MobiDB-lite"/>
    </source>
</evidence>
<protein>
    <submittedName>
        <fullName evidence="4">AGAP001472-PA-like protein</fullName>
    </submittedName>
    <submittedName>
        <fullName evidence="5">SAP domain-containing protein</fullName>
    </submittedName>
</protein>
<evidence type="ECO:0000313" key="5">
    <source>
        <dbReference type="EnsemblMetazoa" id="ASIC020086-PA"/>
    </source>
</evidence>
<feature type="compositionally biased region" description="Gly residues" evidence="2">
    <location>
        <begin position="192"/>
        <end position="201"/>
    </location>
</feature>
<feature type="region of interest" description="Disordered" evidence="2">
    <location>
        <begin position="94"/>
        <end position="127"/>
    </location>
</feature>
<dbReference type="InterPro" id="IPR043451">
    <property type="entry name" value="Myocardin-like"/>
</dbReference>
<feature type="compositionally biased region" description="Low complexity" evidence="2">
    <location>
        <begin position="150"/>
        <end position="161"/>
    </location>
</feature>
<proteinExistence type="predicted"/>
<dbReference type="EMBL" id="ATLV01024776">
    <property type="status" value="NOT_ANNOTATED_CDS"/>
    <property type="molecule type" value="Genomic_DNA"/>
</dbReference>
<sequence>MDPNMPDRPQQQQQQQQPQHTVVLDDGAHASTSYSRVSPPKAVIDSSPLQSAMDKNKESLKVKLLVRRSFDQLVQQGIMPRECPGNVSITKAKPMKFHEYKGPPSAYKSSMSSSSSSSTPGHGASSDSNYQLIMQQQTLLSYLEDMCKQPAPAGGSMPSPSNREQQQGATDGEDIAGSDLTPLDSPLSNAGVSGGGGGGGSSSVSSTSRGGGTAPPITTTPLAVADLALDTLNKLKVSQLKKYCKQYNLAVSGTKSNLIERLKPFLKAIDPNAAGSPLNSSGPLSVSSATAAAGATVDQELEDSLLAEQQKRIAELQLQLKKSQEELEQFRSLCNNQFGAATGPTILPSEPTMVGGQMSPAPPPPPPLPTAQQLSAVLVGSQFSTTMPVGEPTETRGVDAPNIEPPDTTTMPVLEDSFFLEGLSAADSTTVDYGHDMEEILPPELTGGGATGTLPVPDRSPTHMATLDKVLGQVQPTISSIAMNAGDPNVGGERNNGVGSAVSSGSIRHGAAGVGCQRSSAEEVVPVVVGRWSVICTTYR</sequence>
<feature type="region of interest" description="Disordered" evidence="2">
    <location>
        <begin position="1"/>
        <end position="54"/>
    </location>
</feature>
<dbReference type="GO" id="GO:0045944">
    <property type="term" value="P:positive regulation of transcription by RNA polymerase II"/>
    <property type="evidence" value="ECO:0007669"/>
    <property type="project" value="TreeGrafter"/>
</dbReference>
<feature type="region of interest" description="Disordered" evidence="2">
    <location>
        <begin position="148"/>
        <end position="217"/>
    </location>
</feature>
<dbReference type="PANTHER" id="PTHR22793">
    <property type="entry name" value="MYOCARDIN-RELATED TRANSCRIPTION FACTOR-RELATED"/>
    <property type="match status" value="1"/>
</dbReference>
<dbReference type="OrthoDB" id="197676at2759"/>
<evidence type="ECO:0000256" key="1">
    <source>
        <dbReference type="SAM" id="Coils"/>
    </source>
</evidence>
<dbReference type="Gene3D" id="6.10.140.2040">
    <property type="match status" value="1"/>
</dbReference>
<dbReference type="AlphaFoldDB" id="A0A084WNX9"/>
<dbReference type="InterPro" id="IPR036361">
    <property type="entry name" value="SAP_dom_sf"/>
</dbReference>
<evidence type="ECO:0000313" key="4">
    <source>
        <dbReference type="EMBL" id="KFB51923.1"/>
    </source>
</evidence>
<dbReference type="Proteomes" id="UP000030765">
    <property type="component" value="Unassembled WGS sequence"/>
</dbReference>
<keyword evidence="1" id="KW-0175">Coiled coil</keyword>
<reference evidence="4 6" key="1">
    <citation type="journal article" date="2014" name="BMC Genomics">
        <title>Genome sequence of Anopheles sinensis provides insight into genetics basis of mosquito competence for malaria parasites.</title>
        <authorList>
            <person name="Zhou D."/>
            <person name="Zhang D."/>
            <person name="Ding G."/>
            <person name="Shi L."/>
            <person name="Hou Q."/>
            <person name="Ye Y."/>
            <person name="Xu Y."/>
            <person name="Zhou H."/>
            <person name="Xiong C."/>
            <person name="Li S."/>
            <person name="Yu J."/>
            <person name="Hong S."/>
            <person name="Yu X."/>
            <person name="Zou P."/>
            <person name="Chen C."/>
            <person name="Chang X."/>
            <person name="Wang W."/>
            <person name="Lv Y."/>
            <person name="Sun Y."/>
            <person name="Ma L."/>
            <person name="Shen B."/>
            <person name="Zhu C."/>
        </authorList>
    </citation>
    <scope>NUCLEOTIDE SEQUENCE [LARGE SCALE GENOMIC DNA]</scope>
</reference>
<dbReference type="EMBL" id="ATLV01024777">
    <property type="status" value="NOT_ANNOTATED_CDS"/>
    <property type="molecule type" value="Genomic_DNA"/>
</dbReference>
<feature type="domain" description="SAP" evidence="3">
    <location>
        <begin position="232"/>
        <end position="266"/>
    </location>
</feature>
<dbReference type="VEuPathDB" id="VectorBase:ASIS021437"/>
<keyword evidence="6" id="KW-1185">Reference proteome</keyword>
<feature type="compositionally biased region" description="Low complexity" evidence="2">
    <location>
        <begin position="9"/>
        <end position="19"/>
    </location>
</feature>
<dbReference type="GO" id="GO:0005634">
    <property type="term" value="C:nucleus"/>
    <property type="evidence" value="ECO:0007669"/>
    <property type="project" value="TreeGrafter"/>
</dbReference>